<reference evidence="1" key="1">
    <citation type="journal article" date="2014" name="Int. J. Syst. Evol. Microbiol.">
        <title>Complete genome sequence of Corynebacterium casei LMG S-19264T (=DSM 44701T), isolated from a smear-ripened cheese.</title>
        <authorList>
            <consortium name="US DOE Joint Genome Institute (JGI-PGF)"/>
            <person name="Walter F."/>
            <person name="Albersmeier A."/>
            <person name="Kalinowski J."/>
            <person name="Ruckert C."/>
        </authorList>
    </citation>
    <scope>NUCLEOTIDE SEQUENCE</scope>
    <source>
        <strain evidence="1">JCM 4956</strain>
    </source>
</reference>
<evidence type="ECO:0000313" key="1">
    <source>
        <dbReference type="EMBL" id="GGX63829.1"/>
    </source>
</evidence>
<name>A0A918NE60_9ACTN</name>
<protein>
    <recommendedName>
        <fullName evidence="3">Knr4/Smi1-like domain-containing protein</fullName>
    </recommendedName>
</protein>
<dbReference type="EMBL" id="BMWD01000010">
    <property type="protein sequence ID" value="GGX63829.1"/>
    <property type="molecule type" value="Genomic_DNA"/>
</dbReference>
<dbReference type="RefSeq" id="WP_190036375.1">
    <property type="nucleotide sequence ID" value="NZ_BMWD01000010.1"/>
</dbReference>
<accession>A0A918NE60</accession>
<organism evidence="1 2">
    <name type="scientific">Streptomyces fructofermentans</name>
    <dbReference type="NCBI Taxonomy" id="152141"/>
    <lineage>
        <taxon>Bacteria</taxon>
        <taxon>Bacillati</taxon>
        <taxon>Actinomycetota</taxon>
        <taxon>Actinomycetes</taxon>
        <taxon>Kitasatosporales</taxon>
        <taxon>Streptomycetaceae</taxon>
        <taxon>Streptomyces</taxon>
    </lineage>
</organism>
<keyword evidence="2" id="KW-1185">Reference proteome</keyword>
<sequence>MTQKFDLAGSLARGVGDRGQAWTFIRDYAADWLSPIEDGDGWPESELAAAEERLGVRLPAVLREAYALFGRRRDLVGNHDRLLAPAALHLDEAGRTLVFRHENQGAATWGVPLGDPRDDDPAVFIRLDLADKAAERWEGWLDRLSLGFLELVLSESLNAGGEVCDFLDPDDETAELLEEHCVPLAFPAYPTSAEEQATRWFLGPDVLIRSDDGMAVLARGRTAGDLERVRDLIPGDWLDDYR</sequence>
<gene>
    <name evidence="1" type="ORF">GCM10010515_34430</name>
</gene>
<evidence type="ECO:0000313" key="2">
    <source>
        <dbReference type="Proteomes" id="UP000645555"/>
    </source>
</evidence>
<reference evidence="1" key="2">
    <citation type="submission" date="2020-09" db="EMBL/GenBank/DDBJ databases">
        <authorList>
            <person name="Sun Q."/>
            <person name="Ohkuma M."/>
        </authorList>
    </citation>
    <scope>NUCLEOTIDE SEQUENCE</scope>
    <source>
        <strain evidence="1">JCM 4956</strain>
    </source>
</reference>
<evidence type="ECO:0008006" key="3">
    <source>
        <dbReference type="Google" id="ProtNLM"/>
    </source>
</evidence>
<dbReference type="Proteomes" id="UP000645555">
    <property type="component" value="Unassembled WGS sequence"/>
</dbReference>
<comment type="caution">
    <text evidence="1">The sequence shown here is derived from an EMBL/GenBank/DDBJ whole genome shotgun (WGS) entry which is preliminary data.</text>
</comment>
<proteinExistence type="predicted"/>
<dbReference type="AlphaFoldDB" id="A0A918NE60"/>